<dbReference type="RefSeq" id="WP_317609522.1">
    <property type="nucleotide sequence ID" value="NZ_JAGQEX010000001.1"/>
</dbReference>
<comment type="similarity">
    <text evidence="5">Belongs to the CitG/MdcB family.</text>
</comment>
<comment type="catalytic activity">
    <reaction evidence="1 5">
        <text>3'-dephospho-CoA + ATP = 2'-(5''-triphospho-alpha-D-ribosyl)-3'-dephospho-CoA + adenine</text>
        <dbReference type="Rhea" id="RHEA:15117"/>
        <dbReference type="ChEBI" id="CHEBI:16708"/>
        <dbReference type="ChEBI" id="CHEBI:30616"/>
        <dbReference type="ChEBI" id="CHEBI:57328"/>
        <dbReference type="ChEBI" id="CHEBI:61378"/>
        <dbReference type="EC" id="2.4.2.52"/>
    </reaction>
</comment>
<dbReference type="GO" id="GO:0005524">
    <property type="term" value="F:ATP binding"/>
    <property type="evidence" value="ECO:0007669"/>
    <property type="project" value="UniProtKB-KW"/>
</dbReference>
<dbReference type="InterPro" id="IPR002736">
    <property type="entry name" value="CitG"/>
</dbReference>
<dbReference type="GO" id="GO:0016757">
    <property type="term" value="F:glycosyltransferase activity"/>
    <property type="evidence" value="ECO:0007669"/>
    <property type="project" value="UniProtKB-KW"/>
</dbReference>
<evidence type="ECO:0000256" key="2">
    <source>
        <dbReference type="ARBA" id="ARBA00022679"/>
    </source>
</evidence>
<keyword evidence="2 5" id="KW-0808">Transferase</keyword>
<evidence type="ECO:0000256" key="3">
    <source>
        <dbReference type="ARBA" id="ARBA00022741"/>
    </source>
</evidence>
<dbReference type="Pfam" id="PF01874">
    <property type="entry name" value="CitG"/>
    <property type="match status" value="1"/>
</dbReference>
<dbReference type="PANTHER" id="PTHR30201:SF2">
    <property type="entry name" value="2-(5''-TRIPHOSPHORIBOSYL)-3'-DEPHOSPHOCOENZYME-A SYNTHASE"/>
    <property type="match status" value="1"/>
</dbReference>
<gene>
    <name evidence="5 6" type="primary">citG</name>
    <name evidence="6" type="ORF">KB584_00050</name>
</gene>
<dbReference type="GO" id="GO:0046917">
    <property type="term" value="F:triphosphoribosyl-dephospho-CoA synthase activity"/>
    <property type="evidence" value="ECO:0007669"/>
    <property type="project" value="UniProtKB-UniRule"/>
</dbReference>
<dbReference type="HAMAP" id="MF_00397">
    <property type="entry name" value="CitG"/>
    <property type="match status" value="1"/>
</dbReference>
<name>A0AAE4TRH1_STRCB</name>
<dbReference type="GO" id="GO:0051191">
    <property type="term" value="P:prosthetic group biosynthetic process"/>
    <property type="evidence" value="ECO:0007669"/>
    <property type="project" value="TreeGrafter"/>
</dbReference>
<dbReference type="AlphaFoldDB" id="A0AAE4TRH1"/>
<dbReference type="EMBL" id="JAGQEX010000001">
    <property type="protein sequence ID" value="MDV5975887.1"/>
    <property type="molecule type" value="Genomic_DNA"/>
</dbReference>
<evidence type="ECO:0000256" key="5">
    <source>
        <dbReference type="HAMAP-Rule" id="MF_00397"/>
    </source>
</evidence>
<organism evidence="6 7">
    <name type="scientific">Streptococcus canis</name>
    <dbReference type="NCBI Taxonomy" id="1329"/>
    <lineage>
        <taxon>Bacteria</taxon>
        <taxon>Bacillati</taxon>
        <taxon>Bacillota</taxon>
        <taxon>Bacilli</taxon>
        <taxon>Lactobacillales</taxon>
        <taxon>Streptococcaceae</taxon>
        <taxon>Streptococcus</taxon>
    </lineage>
</organism>
<evidence type="ECO:0000256" key="4">
    <source>
        <dbReference type="ARBA" id="ARBA00022840"/>
    </source>
</evidence>
<keyword evidence="6" id="KW-0328">Glycosyltransferase</keyword>
<keyword evidence="4 5" id="KW-0067">ATP-binding</keyword>
<dbReference type="Proteomes" id="UP001186118">
    <property type="component" value="Unassembled WGS sequence"/>
</dbReference>
<proteinExistence type="inferred from homology"/>
<evidence type="ECO:0000313" key="7">
    <source>
        <dbReference type="Proteomes" id="UP001186118"/>
    </source>
</evidence>
<evidence type="ECO:0000313" key="6">
    <source>
        <dbReference type="EMBL" id="MDV5975887.1"/>
    </source>
</evidence>
<dbReference type="Gene3D" id="1.10.4200.10">
    <property type="entry name" value="Triphosphoribosyl-dephospho-CoA protein"/>
    <property type="match status" value="1"/>
</dbReference>
<dbReference type="NCBIfam" id="TIGR03125">
    <property type="entry name" value="citrate_citG"/>
    <property type="match status" value="1"/>
</dbReference>
<sequence length="294" mass="32524">MIKATLTAISQLALKALLYEVSLSPKPGLVDRLDNGAHTDMTFMTFVDSATALSPFLLAYLEAGFDYAEEEPLLLFNRLRHLGKKAELAMFEATHGVNTHKGLNFSLALLLGATGSYLAQNPQLGEDLNRFNQEDSLAICHLVKPMTRHLIQADLGHLNTKKELTYGEKLFLTYGIKGPRGEASEGFPTLTNHALPYFRQTISQTDPETSQLRLLVYLMSIVEDGNLIHRGGIEAWKEVKGDMQALLQQELSAGKLRLALSAYNQHLVSKHLSPGGSADLLALTFYFAFLEHLL</sequence>
<dbReference type="EC" id="2.4.2.52" evidence="5"/>
<dbReference type="InterPro" id="IPR017551">
    <property type="entry name" value="TriPribosyl-deP-CoA_syn_CitG"/>
</dbReference>
<protein>
    <recommendedName>
        <fullName evidence="5">Probable 2-(5''-triphosphoribosyl)-3'-dephosphocoenzyme-A synthase</fullName>
        <shortName evidence="5">2-(5''-triphosphoribosyl)-3'-dephospho-CoA synthase</shortName>
        <ecNumber evidence="5">2.4.2.52</ecNumber>
    </recommendedName>
</protein>
<comment type="caution">
    <text evidence="6">The sequence shown here is derived from an EMBL/GenBank/DDBJ whole genome shotgun (WGS) entry which is preliminary data.</text>
</comment>
<keyword evidence="3 5" id="KW-0547">Nucleotide-binding</keyword>
<dbReference type="PANTHER" id="PTHR30201">
    <property type="entry name" value="TRIPHOSPHORIBOSYL-DEPHOSPHO-COA SYNTHASE"/>
    <property type="match status" value="1"/>
</dbReference>
<evidence type="ECO:0000256" key="1">
    <source>
        <dbReference type="ARBA" id="ARBA00001210"/>
    </source>
</evidence>
<accession>A0AAE4TRH1</accession>
<reference evidence="6" key="1">
    <citation type="submission" date="2021-04" db="EMBL/GenBank/DDBJ databases">
        <title>Draft genomes of 20 S. canis strains.</title>
        <authorList>
            <person name="Pagnossin D."/>
            <person name="Weir W."/>
            <person name="Smith A."/>
            <person name="Ure R."/>
            <person name="Oravcova K."/>
        </authorList>
    </citation>
    <scope>NUCLEOTIDE SEQUENCE</scope>
    <source>
        <strain evidence="6">284</strain>
    </source>
</reference>